<proteinExistence type="predicted"/>
<evidence type="ECO:0000313" key="1">
    <source>
        <dbReference type="EMBL" id="KAF2467841.1"/>
    </source>
</evidence>
<dbReference type="Proteomes" id="UP000799755">
    <property type="component" value="Unassembled WGS sequence"/>
</dbReference>
<dbReference type="EMBL" id="MU003518">
    <property type="protein sequence ID" value="KAF2467841.1"/>
    <property type="molecule type" value="Genomic_DNA"/>
</dbReference>
<accession>A0ACB6QNV6</accession>
<protein>
    <submittedName>
        <fullName evidence="1">Uncharacterized protein</fullName>
    </submittedName>
</protein>
<organism evidence="1 2">
    <name type="scientific">Lindgomyces ingoldianus</name>
    <dbReference type="NCBI Taxonomy" id="673940"/>
    <lineage>
        <taxon>Eukaryota</taxon>
        <taxon>Fungi</taxon>
        <taxon>Dikarya</taxon>
        <taxon>Ascomycota</taxon>
        <taxon>Pezizomycotina</taxon>
        <taxon>Dothideomycetes</taxon>
        <taxon>Pleosporomycetidae</taxon>
        <taxon>Pleosporales</taxon>
        <taxon>Lindgomycetaceae</taxon>
        <taxon>Lindgomyces</taxon>
    </lineage>
</organism>
<reference evidence="1" key="1">
    <citation type="journal article" date="2020" name="Stud. Mycol.">
        <title>101 Dothideomycetes genomes: a test case for predicting lifestyles and emergence of pathogens.</title>
        <authorList>
            <person name="Haridas S."/>
            <person name="Albert R."/>
            <person name="Binder M."/>
            <person name="Bloem J."/>
            <person name="Labutti K."/>
            <person name="Salamov A."/>
            <person name="Andreopoulos B."/>
            <person name="Baker S."/>
            <person name="Barry K."/>
            <person name="Bills G."/>
            <person name="Bluhm B."/>
            <person name="Cannon C."/>
            <person name="Castanera R."/>
            <person name="Culley D."/>
            <person name="Daum C."/>
            <person name="Ezra D."/>
            <person name="Gonzalez J."/>
            <person name="Henrissat B."/>
            <person name="Kuo A."/>
            <person name="Liang C."/>
            <person name="Lipzen A."/>
            <person name="Lutzoni F."/>
            <person name="Magnuson J."/>
            <person name="Mondo S."/>
            <person name="Nolan M."/>
            <person name="Ohm R."/>
            <person name="Pangilinan J."/>
            <person name="Park H.-J."/>
            <person name="Ramirez L."/>
            <person name="Alfaro M."/>
            <person name="Sun H."/>
            <person name="Tritt A."/>
            <person name="Yoshinaga Y."/>
            <person name="Zwiers L.-H."/>
            <person name="Turgeon B."/>
            <person name="Goodwin S."/>
            <person name="Spatafora J."/>
            <person name="Crous P."/>
            <person name="Grigoriev I."/>
        </authorList>
    </citation>
    <scope>NUCLEOTIDE SEQUENCE</scope>
    <source>
        <strain evidence="1">ATCC 200398</strain>
    </source>
</reference>
<gene>
    <name evidence="1" type="ORF">BDR25DRAFT_60043</name>
</gene>
<keyword evidence="2" id="KW-1185">Reference proteome</keyword>
<evidence type="ECO:0000313" key="2">
    <source>
        <dbReference type="Proteomes" id="UP000799755"/>
    </source>
</evidence>
<name>A0ACB6QNV6_9PLEO</name>
<comment type="caution">
    <text evidence="1">The sequence shown here is derived from an EMBL/GenBank/DDBJ whole genome shotgun (WGS) entry which is preliminary data.</text>
</comment>
<sequence>MVVVVIPLPFPCHAIPTRHFPPASVCEKNKRKEEKLYKENWATWSHSPPLEGTLDCPPGRFCNEGKQRGIKQNRKGKAAKDGWKAEGMGP</sequence>